<comment type="subcellular location">
    <subcellularLocation>
        <location evidence="1">Membrane</location>
        <topology evidence="1">Multi-pass membrane protein</topology>
    </subcellularLocation>
</comment>
<sequence length="546" mass="58080">MNVFSRTAFSRLRRTLRTREALRLNWTVGGVVVPAARVGVSFATPMVALVALNRIDLVPFAAFGAFTSLYCRVDTWSRRARLLSLIALGLVASVAAATMIAAATDHPLAGVVVLTAIAALGKLASDVLDFGPPGGLMFVFAAGAAAYASHGWSTVGLHIAVTAASAALSVALSLLGYLLHPTGPHRVAAARALAAVADHLETPSHATRHRAHLAVHRASATLRGKPHRGTFDRIRAHVAHAETLLHHPADAAVELRALSRKIHRCRVPAAPHRPPEPQFQLKPQTRTGGSRFQLKPRTTQRLRRVGPLLPGAGRMVVACLLAGLITGALGLGHEYWAIVSASAVLQSANATSTWHRTVQRTTGTIAGALPALVMFGFHPGPMAILVLVVICQLAAELVVQANYALGLMFVTPLALGLSSLGNPAAHNALVAERIGTTVLGALIAAAMSLLLIDRHTTRRLDLALADCLDAQEALREAVSAQKTTVDDARARLMRSLFALRNAHAVAEGELWHRNTRTREVLDTERTSYEILAATAPSREHSWTSRG</sequence>
<dbReference type="STRING" id="418495.SAMN05216215_102931"/>
<feature type="region of interest" description="Disordered" evidence="5">
    <location>
        <begin position="268"/>
        <end position="293"/>
    </location>
</feature>
<feature type="transmembrane region" description="Helical" evidence="6">
    <location>
        <begin position="311"/>
        <end position="331"/>
    </location>
</feature>
<evidence type="ECO:0000256" key="3">
    <source>
        <dbReference type="ARBA" id="ARBA00022989"/>
    </source>
</evidence>
<evidence type="ECO:0000256" key="5">
    <source>
        <dbReference type="SAM" id="MobiDB-lite"/>
    </source>
</evidence>
<evidence type="ECO:0000313" key="8">
    <source>
        <dbReference type="EMBL" id="SDY55755.1"/>
    </source>
</evidence>
<name>A0A1H3KVQ7_9PSEU</name>
<feature type="transmembrane region" description="Helical" evidence="6">
    <location>
        <begin position="108"/>
        <end position="124"/>
    </location>
</feature>
<proteinExistence type="predicted"/>
<feature type="transmembrane region" description="Helical" evidence="6">
    <location>
        <begin position="82"/>
        <end position="102"/>
    </location>
</feature>
<gene>
    <name evidence="8" type="ORF">SAMN05216215_102931</name>
</gene>
<feature type="transmembrane region" description="Helical" evidence="6">
    <location>
        <begin position="403"/>
        <end position="421"/>
    </location>
</feature>
<evidence type="ECO:0000256" key="6">
    <source>
        <dbReference type="SAM" id="Phobius"/>
    </source>
</evidence>
<dbReference type="OrthoDB" id="4989419at2"/>
<feature type="transmembrane region" description="Helical" evidence="6">
    <location>
        <begin position="46"/>
        <end position="70"/>
    </location>
</feature>
<dbReference type="InterPro" id="IPR049453">
    <property type="entry name" value="Memb_transporter_dom"/>
</dbReference>
<evidence type="ECO:0000259" key="7">
    <source>
        <dbReference type="Pfam" id="PF13515"/>
    </source>
</evidence>
<evidence type="ECO:0000256" key="4">
    <source>
        <dbReference type="ARBA" id="ARBA00023136"/>
    </source>
</evidence>
<evidence type="ECO:0000256" key="1">
    <source>
        <dbReference type="ARBA" id="ARBA00004141"/>
    </source>
</evidence>
<keyword evidence="3 6" id="KW-1133">Transmembrane helix</keyword>
<keyword evidence="4 6" id="KW-0472">Membrane</keyword>
<feature type="transmembrane region" description="Helical" evidence="6">
    <location>
        <begin position="368"/>
        <end position="391"/>
    </location>
</feature>
<feature type="transmembrane region" description="Helical" evidence="6">
    <location>
        <begin position="21"/>
        <end position="40"/>
    </location>
</feature>
<keyword evidence="9" id="KW-1185">Reference proteome</keyword>
<protein>
    <submittedName>
        <fullName evidence="8">Fusaric acid resistance protein-like</fullName>
    </submittedName>
</protein>
<dbReference type="GO" id="GO:0016020">
    <property type="term" value="C:membrane"/>
    <property type="evidence" value="ECO:0007669"/>
    <property type="project" value="UniProtKB-SubCell"/>
</dbReference>
<evidence type="ECO:0000256" key="2">
    <source>
        <dbReference type="ARBA" id="ARBA00022692"/>
    </source>
</evidence>
<dbReference type="Proteomes" id="UP000199529">
    <property type="component" value="Unassembled WGS sequence"/>
</dbReference>
<feature type="compositionally biased region" description="Polar residues" evidence="5">
    <location>
        <begin position="281"/>
        <end position="290"/>
    </location>
</feature>
<feature type="domain" description="Integral membrane bound transporter" evidence="7">
    <location>
        <begin position="321"/>
        <end position="446"/>
    </location>
</feature>
<dbReference type="Pfam" id="PF13515">
    <property type="entry name" value="FUSC_2"/>
    <property type="match status" value="1"/>
</dbReference>
<keyword evidence="2 6" id="KW-0812">Transmembrane</keyword>
<feature type="transmembrane region" description="Helical" evidence="6">
    <location>
        <begin position="159"/>
        <end position="179"/>
    </location>
</feature>
<accession>A0A1H3KVQ7</accession>
<reference evidence="9" key="1">
    <citation type="submission" date="2016-10" db="EMBL/GenBank/DDBJ databases">
        <authorList>
            <person name="Varghese N."/>
            <person name="Submissions S."/>
        </authorList>
    </citation>
    <scope>NUCLEOTIDE SEQUENCE [LARGE SCALE GENOMIC DNA]</scope>
    <source>
        <strain evidence="9">CGMCC 4.3530</strain>
    </source>
</reference>
<dbReference type="AlphaFoldDB" id="A0A1H3KVQ7"/>
<feature type="transmembrane region" description="Helical" evidence="6">
    <location>
        <begin position="136"/>
        <end position="153"/>
    </location>
</feature>
<evidence type="ECO:0000313" key="9">
    <source>
        <dbReference type="Proteomes" id="UP000199529"/>
    </source>
</evidence>
<dbReference type="EMBL" id="FNOK01000029">
    <property type="protein sequence ID" value="SDY55755.1"/>
    <property type="molecule type" value="Genomic_DNA"/>
</dbReference>
<feature type="transmembrane region" description="Helical" evidence="6">
    <location>
        <begin position="433"/>
        <end position="452"/>
    </location>
</feature>
<dbReference type="RefSeq" id="WP_093270527.1">
    <property type="nucleotide sequence ID" value="NZ_FNOK01000029.1"/>
</dbReference>
<organism evidence="8 9">
    <name type="scientific">Saccharopolyspora shandongensis</name>
    <dbReference type="NCBI Taxonomy" id="418495"/>
    <lineage>
        <taxon>Bacteria</taxon>
        <taxon>Bacillati</taxon>
        <taxon>Actinomycetota</taxon>
        <taxon>Actinomycetes</taxon>
        <taxon>Pseudonocardiales</taxon>
        <taxon>Pseudonocardiaceae</taxon>
        <taxon>Saccharopolyspora</taxon>
    </lineage>
</organism>